<feature type="domain" description="FUZ/MON1/HPS1 first Longin" evidence="1">
    <location>
        <begin position="8"/>
        <end position="130"/>
    </location>
</feature>
<proteinExistence type="predicted"/>
<protein>
    <recommendedName>
        <fullName evidence="5">FUZ/MON1/HPS1 first Longin domain-containing protein</fullName>
    </recommendedName>
</protein>
<dbReference type="OrthoDB" id="272411at2759"/>
<sequence length="410" mass="46132">MVFEVYGLTFAGKPLFSSRKDSEVSLAFYGTISAVASKVASLLSDYTEQDCLRYITVGSLQFTYLERGPLCYFAISDNGYSPLMVYKILCAIHLQVVSILTRGVERILIKRPSYDVQNLLGGTQGIIDKLMDNMSGCLGIIDDYAYEALPLSQTTRTTLTSYFTKFRTDNILCCFIVVSNKVAVVTMSKSVSLKPTDISTVINTVIASQSLQQQESWTPICLPSFNDQAFTYGYINYVSPEIGIVCISTSGDQEQFYYISGHFEESKRMMIESKTLDDLRSSLLATPLEFPSGGIPSCEILHLMFYDRNLGQFFSSAFKSSTCGNLNKNILSSYRSAVEFLHNSGHRRSALFSFEYLNVYVEYNNDYNIYLATAPWTDISTDLINKICSYVTKHYNFLFITKVPAITKRK</sequence>
<feature type="domain" description="FUZ/MON1/HPS1 second Longin" evidence="2">
    <location>
        <begin position="173"/>
        <end position="256"/>
    </location>
</feature>
<dbReference type="InterPro" id="IPR043972">
    <property type="entry name" value="FUZ/MON1/HPS1_longin_1"/>
</dbReference>
<dbReference type="AlphaFoldDB" id="A0A976MA03"/>
<evidence type="ECO:0008006" key="5">
    <source>
        <dbReference type="Google" id="ProtNLM"/>
    </source>
</evidence>
<dbReference type="InterPro" id="IPR004353">
    <property type="entry name" value="Mon1"/>
</dbReference>
<name>A0A976MA03_THEOR</name>
<dbReference type="GO" id="GO:0006623">
    <property type="term" value="P:protein targeting to vacuole"/>
    <property type="evidence" value="ECO:0007669"/>
    <property type="project" value="InterPro"/>
</dbReference>
<dbReference type="EMBL" id="CP056068">
    <property type="protein sequence ID" value="UKJ90419.1"/>
    <property type="molecule type" value="Genomic_DNA"/>
</dbReference>
<evidence type="ECO:0000259" key="2">
    <source>
        <dbReference type="Pfam" id="PF19037"/>
    </source>
</evidence>
<evidence type="ECO:0000313" key="3">
    <source>
        <dbReference type="EMBL" id="UKJ90419.1"/>
    </source>
</evidence>
<evidence type="ECO:0000313" key="4">
    <source>
        <dbReference type="Proteomes" id="UP000244803"/>
    </source>
</evidence>
<dbReference type="InterPro" id="IPR043971">
    <property type="entry name" value="FUZ/MON1/HPS1_longin_2"/>
</dbReference>
<dbReference type="Pfam" id="PF19037">
    <property type="entry name" value="Fuz_longin_2"/>
    <property type="match status" value="1"/>
</dbReference>
<dbReference type="PRINTS" id="PR01546">
    <property type="entry name" value="YEAST73DUF"/>
</dbReference>
<evidence type="ECO:0000259" key="1">
    <source>
        <dbReference type="Pfam" id="PF19036"/>
    </source>
</evidence>
<accession>A0A976MA03</accession>
<gene>
    <name evidence="3" type="ORF">MACJ_001352</name>
</gene>
<dbReference type="GO" id="GO:0016192">
    <property type="term" value="P:vesicle-mediated transport"/>
    <property type="evidence" value="ECO:0007669"/>
    <property type="project" value="InterPro"/>
</dbReference>
<reference evidence="3" key="1">
    <citation type="submission" date="2022-07" db="EMBL/GenBank/DDBJ databases">
        <title>Evaluation of T. orientalis genome assembly methods using nanopore sequencing and analysis of variation between genomes.</title>
        <authorList>
            <person name="Yam J."/>
            <person name="Micallef M.L."/>
            <person name="Liu M."/>
            <person name="Djordjevic S.P."/>
            <person name="Bogema D.R."/>
            <person name="Jenkins C."/>
        </authorList>
    </citation>
    <scope>NUCLEOTIDE SEQUENCE</scope>
    <source>
        <strain evidence="3">Fish Creek</strain>
    </source>
</reference>
<organism evidence="3 4">
    <name type="scientific">Theileria orientalis</name>
    <dbReference type="NCBI Taxonomy" id="68886"/>
    <lineage>
        <taxon>Eukaryota</taxon>
        <taxon>Sar</taxon>
        <taxon>Alveolata</taxon>
        <taxon>Apicomplexa</taxon>
        <taxon>Aconoidasida</taxon>
        <taxon>Piroplasmida</taxon>
        <taxon>Theileriidae</taxon>
        <taxon>Theileria</taxon>
    </lineage>
</organism>
<dbReference type="Pfam" id="PF19036">
    <property type="entry name" value="Fuz_longin_1"/>
    <property type="match status" value="1"/>
</dbReference>
<dbReference type="Proteomes" id="UP000244803">
    <property type="component" value="Chromosome 2"/>
</dbReference>
<dbReference type="PANTHER" id="PTHR13027">
    <property type="entry name" value="SAND PROTEIN-RELATED"/>
    <property type="match status" value="1"/>
</dbReference>
<dbReference type="PANTHER" id="PTHR13027:SF7">
    <property type="entry name" value="VACUOLAR FUSION PROTEIN MON1 HOMOLOG"/>
    <property type="match status" value="1"/>
</dbReference>